<evidence type="ECO:0000313" key="3">
    <source>
        <dbReference type="EMBL" id="MFH8584877.1"/>
    </source>
</evidence>
<feature type="compositionally biased region" description="Polar residues" evidence="1">
    <location>
        <begin position="1"/>
        <end position="13"/>
    </location>
</feature>
<accession>A0ABW7RAU9</accession>
<dbReference type="RefSeq" id="WP_381677174.1">
    <property type="nucleotide sequence ID" value="NZ_JBHTTF010000017.1"/>
</dbReference>
<keyword evidence="2" id="KW-0812">Transmembrane</keyword>
<keyword evidence="2" id="KW-1133">Transmembrane helix</keyword>
<sequence length="67" mass="6500">MSSATISSATAHPSSLHPAKGAAAFGTDPVAGAAPADRHALGNAFRAVGVFAAAAFGVLVMGEYADD</sequence>
<keyword evidence="2" id="KW-0472">Membrane</keyword>
<keyword evidence="4" id="KW-1185">Reference proteome</keyword>
<evidence type="ECO:0000313" key="4">
    <source>
        <dbReference type="Proteomes" id="UP001610990"/>
    </source>
</evidence>
<dbReference type="EMBL" id="JBIRGH010000005">
    <property type="protein sequence ID" value="MFH8584877.1"/>
    <property type="molecule type" value="Genomic_DNA"/>
</dbReference>
<evidence type="ECO:0000256" key="1">
    <source>
        <dbReference type="SAM" id="MobiDB-lite"/>
    </source>
</evidence>
<feature type="region of interest" description="Disordered" evidence="1">
    <location>
        <begin position="1"/>
        <end position="20"/>
    </location>
</feature>
<proteinExistence type="predicted"/>
<reference evidence="3 4" key="1">
    <citation type="submission" date="2024-10" db="EMBL/GenBank/DDBJ databases">
        <title>The Natural Products Discovery Center: Release of the First 8490 Sequenced Strains for Exploring Actinobacteria Biosynthetic Diversity.</title>
        <authorList>
            <person name="Kalkreuter E."/>
            <person name="Kautsar S.A."/>
            <person name="Yang D."/>
            <person name="Bader C.D."/>
            <person name="Teijaro C.N."/>
            <person name="Fluegel L."/>
            <person name="Davis C.M."/>
            <person name="Simpson J.R."/>
            <person name="Lauterbach L."/>
            <person name="Steele A.D."/>
            <person name="Gui C."/>
            <person name="Meng S."/>
            <person name="Li G."/>
            <person name="Viehrig K."/>
            <person name="Ye F."/>
            <person name="Su P."/>
            <person name="Kiefer A.F."/>
            <person name="Nichols A."/>
            <person name="Cepeda A.J."/>
            <person name="Yan W."/>
            <person name="Fan B."/>
            <person name="Jiang Y."/>
            <person name="Adhikari A."/>
            <person name="Zheng C.-J."/>
            <person name="Schuster L."/>
            <person name="Cowan T.M."/>
            <person name="Smanski M.J."/>
            <person name="Chevrette M.G."/>
            <person name="De Carvalho L.P.S."/>
            <person name="Shen B."/>
        </authorList>
    </citation>
    <scope>NUCLEOTIDE SEQUENCE [LARGE SCALE GENOMIC DNA]</scope>
    <source>
        <strain evidence="3 4">NPDC018013</strain>
    </source>
</reference>
<evidence type="ECO:0000256" key="2">
    <source>
        <dbReference type="SAM" id="Phobius"/>
    </source>
</evidence>
<protein>
    <submittedName>
        <fullName evidence="3">Uncharacterized protein</fullName>
    </submittedName>
</protein>
<comment type="caution">
    <text evidence="3">The sequence shown here is derived from an EMBL/GenBank/DDBJ whole genome shotgun (WGS) entry which is preliminary data.</text>
</comment>
<feature type="transmembrane region" description="Helical" evidence="2">
    <location>
        <begin position="44"/>
        <end position="65"/>
    </location>
</feature>
<gene>
    <name evidence="3" type="ORF">ACH4GP_10835</name>
</gene>
<organism evidence="3 4">
    <name type="scientific">Streptomyces celluloflavus</name>
    <dbReference type="NCBI Taxonomy" id="58344"/>
    <lineage>
        <taxon>Bacteria</taxon>
        <taxon>Bacillati</taxon>
        <taxon>Actinomycetota</taxon>
        <taxon>Actinomycetes</taxon>
        <taxon>Kitasatosporales</taxon>
        <taxon>Streptomycetaceae</taxon>
        <taxon>Streptomyces</taxon>
    </lineage>
</organism>
<name>A0ABW7RAU9_9ACTN</name>
<dbReference type="Proteomes" id="UP001610990">
    <property type="component" value="Unassembled WGS sequence"/>
</dbReference>